<evidence type="ECO:0000256" key="1">
    <source>
        <dbReference type="SAM" id="SignalP"/>
    </source>
</evidence>
<evidence type="ECO:0008006" key="4">
    <source>
        <dbReference type="Google" id="ProtNLM"/>
    </source>
</evidence>
<dbReference type="EMBL" id="CP036276">
    <property type="protein sequence ID" value="QDU41886.1"/>
    <property type="molecule type" value="Genomic_DNA"/>
</dbReference>
<feature type="signal peptide" evidence="1">
    <location>
        <begin position="1"/>
        <end position="22"/>
    </location>
</feature>
<reference evidence="2 3" key="1">
    <citation type="submission" date="2019-02" db="EMBL/GenBank/DDBJ databases">
        <title>Deep-cultivation of Planctomycetes and their phenomic and genomic characterization uncovers novel biology.</title>
        <authorList>
            <person name="Wiegand S."/>
            <person name="Jogler M."/>
            <person name="Boedeker C."/>
            <person name="Pinto D."/>
            <person name="Vollmers J."/>
            <person name="Rivas-Marin E."/>
            <person name="Kohn T."/>
            <person name="Peeters S.H."/>
            <person name="Heuer A."/>
            <person name="Rast P."/>
            <person name="Oberbeckmann S."/>
            <person name="Bunk B."/>
            <person name="Jeske O."/>
            <person name="Meyerdierks A."/>
            <person name="Storesund J.E."/>
            <person name="Kallscheuer N."/>
            <person name="Luecker S."/>
            <person name="Lage O.M."/>
            <person name="Pohl T."/>
            <person name="Merkel B.J."/>
            <person name="Hornburger P."/>
            <person name="Mueller R.-W."/>
            <person name="Bruemmer F."/>
            <person name="Labrenz M."/>
            <person name="Spormann A.M."/>
            <person name="Op den Camp H."/>
            <person name="Overmann J."/>
            <person name="Amann R."/>
            <person name="Jetten M.S.M."/>
            <person name="Mascher T."/>
            <person name="Medema M.H."/>
            <person name="Devos D.P."/>
            <person name="Kaster A.-K."/>
            <person name="Ovreas L."/>
            <person name="Rohde M."/>
            <person name="Galperin M.Y."/>
            <person name="Jogler C."/>
        </authorList>
    </citation>
    <scope>NUCLEOTIDE SEQUENCE [LARGE SCALE GENOMIC DNA]</scope>
    <source>
        <strain evidence="2 3">Mal52</strain>
    </source>
</reference>
<organism evidence="2 3">
    <name type="scientific">Symmachiella dynata</name>
    <dbReference type="NCBI Taxonomy" id="2527995"/>
    <lineage>
        <taxon>Bacteria</taxon>
        <taxon>Pseudomonadati</taxon>
        <taxon>Planctomycetota</taxon>
        <taxon>Planctomycetia</taxon>
        <taxon>Planctomycetales</taxon>
        <taxon>Planctomycetaceae</taxon>
        <taxon>Symmachiella</taxon>
    </lineage>
</organism>
<dbReference type="AlphaFoldDB" id="A0A517ZHD1"/>
<name>A0A517ZHD1_9PLAN</name>
<sequence precursor="true">MHALCTLTFMVLLTLVTTTAQAEGLIHQLPEDGAWAQFDIQGKGTDADGSTVTLSGTITMSSVGTAEVDGEQCRWIEVATEGKRDDQAFTDIVKLLIPESQLAQGKDPLKHVLKIWHKHSQVPGGAKQIEDLAGQNARYLRKFRPLLHGPFEMVQKLEKAPVDSKLGKVDCDGYSASGEVEMGTILMNSQYTIRLHKSAPFGVVTWQAETEVSREGQALGTMSTKFKLSDFGKDAKSAIPDAK</sequence>
<feature type="chain" id="PRO_5021744977" description="YceI-like domain protein" evidence="1">
    <location>
        <begin position="23"/>
        <end position="243"/>
    </location>
</feature>
<evidence type="ECO:0000313" key="2">
    <source>
        <dbReference type="EMBL" id="QDU41886.1"/>
    </source>
</evidence>
<proteinExistence type="predicted"/>
<keyword evidence="3" id="KW-1185">Reference proteome</keyword>
<evidence type="ECO:0000313" key="3">
    <source>
        <dbReference type="Proteomes" id="UP000319383"/>
    </source>
</evidence>
<protein>
    <recommendedName>
        <fullName evidence="4">YceI-like domain protein</fullName>
    </recommendedName>
</protein>
<keyword evidence="1" id="KW-0732">Signal</keyword>
<gene>
    <name evidence="2" type="ORF">Mal52_03410</name>
</gene>
<dbReference type="Proteomes" id="UP000319383">
    <property type="component" value="Chromosome"/>
</dbReference>
<dbReference type="RefSeq" id="WP_145373873.1">
    <property type="nucleotide sequence ID" value="NZ_CP036276.1"/>
</dbReference>
<dbReference type="KEGG" id="sdyn:Mal52_03410"/>
<accession>A0A517ZHD1</accession>